<proteinExistence type="predicted"/>
<keyword evidence="2" id="KW-1185">Reference proteome</keyword>
<organism evidence="1 2">
    <name type="scientific">Chitinophaga agri</name>
    <dbReference type="NCBI Taxonomy" id="2703787"/>
    <lineage>
        <taxon>Bacteria</taxon>
        <taxon>Pseudomonadati</taxon>
        <taxon>Bacteroidota</taxon>
        <taxon>Chitinophagia</taxon>
        <taxon>Chitinophagales</taxon>
        <taxon>Chitinophagaceae</taxon>
        <taxon>Chitinophaga</taxon>
    </lineage>
</organism>
<evidence type="ECO:0000313" key="1">
    <source>
        <dbReference type="EMBL" id="QHS63769.1"/>
    </source>
</evidence>
<name>A0A6B9ZPB9_9BACT</name>
<dbReference type="KEGG" id="chih:GWR21_30570"/>
<evidence type="ECO:0000313" key="2">
    <source>
        <dbReference type="Proteomes" id="UP000476411"/>
    </source>
</evidence>
<dbReference type="EMBL" id="CP048113">
    <property type="protein sequence ID" value="QHS63769.1"/>
    <property type="molecule type" value="Genomic_DNA"/>
</dbReference>
<dbReference type="AlphaFoldDB" id="A0A6B9ZPB9"/>
<accession>A0A6B9ZPB9</accession>
<dbReference type="Proteomes" id="UP000476411">
    <property type="component" value="Chromosome"/>
</dbReference>
<sequence length="342" mass="39532">MNASRIVDYLQLFEDYAPAPEKEPPGQVASKSNNFDNGHIFYALLEYVIKELPEREHYTYCYCISQKLLRVCRAKEHNVATYFVDKIGEQYNRLNQDLALEYHSLQSIFNPVMAYYHYYLRHDYDNAEKYMLVLLDNIDFLIGHGFRDGMFMKIEQYLNTSRVYFNAGRYDESARYGREVMRYLLSNAKETFEFPFSDVLASQNQLRSILDLFFNGLIFKALANPESGSFFQHPFLLSVFANMDIAYNELIAPDTVKALEIFLLISEGKEEEGLDMAINANIFHEEVPASLQYFVLSALLNHQNAGDLLSASLKDNIRIYQEKALKLSVAQIDALRPLSAII</sequence>
<reference evidence="1 2" key="1">
    <citation type="submission" date="2020-01" db="EMBL/GenBank/DDBJ databases">
        <title>Complete genome sequence of Chitinophaga sp. H33E-04 isolated from quinoa roots.</title>
        <authorList>
            <person name="Weon H.-Y."/>
            <person name="Lee S.A."/>
        </authorList>
    </citation>
    <scope>NUCLEOTIDE SEQUENCE [LARGE SCALE GENOMIC DNA]</scope>
    <source>
        <strain evidence="1 2">H33E-04</strain>
    </source>
</reference>
<protein>
    <submittedName>
        <fullName evidence="1">Uncharacterized protein</fullName>
    </submittedName>
</protein>
<dbReference type="RefSeq" id="WP_162335485.1">
    <property type="nucleotide sequence ID" value="NZ_CP048113.1"/>
</dbReference>
<gene>
    <name evidence="1" type="ORF">GWR21_30570</name>
</gene>